<evidence type="ECO:0000256" key="5">
    <source>
        <dbReference type="ARBA" id="ARBA00022741"/>
    </source>
</evidence>
<reference evidence="12 13" key="1">
    <citation type="journal article" date="2011" name="Proc. Natl. Acad. Sci. U.S.A.">
        <title>Evolutionary erosion of yeast sex chromosomes by mating-type switching accidents.</title>
        <authorList>
            <person name="Gordon J.L."/>
            <person name="Armisen D."/>
            <person name="Proux-Wera E."/>
            <person name="Oheigeartaigh S.S."/>
            <person name="Byrne K.P."/>
            <person name="Wolfe K.H."/>
        </authorList>
    </citation>
    <scope>NUCLEOTIDE SEQUENCE [LARGE SCALE GENOMIC DNA]</scope>
    <source>
        <strain evidence="13">ATCC 24235 / CBS 4417 / NBRC 1672 / NRRL Y-8282 / UCD 70-5</strain>
    </source>
</reference>
<dbReference type="HOGENOM" id="CLU_091084_1_0_1"/>
<accession>G8BPJ1</accession>
<name>G8BPJ1_TETPH</name>
<keyword evidence="4 11" id="KW-0812">Transmembrane</keyword>
<dbReference type="GeneID" id="11534745"/>
<dbReference type="InterPro" id="IPR019009">
    <property type="entry name" value="SRP_receptor_beta_su"/>
</dbReference>
<comment type="similarity">
    <text evidence="2">Belongs to the SRP receptor beta subunit family.</text>
</comment>
<evidence type="ECO:0000256" key="11">
    <source>
        <dbReference type="SAM" id="Phobius"/>
    </source>
</evidence>
<evidence type="ECO:0000256" key="2">
    <source>
        <dbReference type="ARBA" id="ARBA00005619"/>
    </source>
</evidence>
<dbReference type="RefSeq" id="XP_003684356.1">
    <property type="nucleotide sequence ID" value="XM_003684308.1"/>
</dbReference>
<keyword evidence="5" id="KW-0547">Nucleotide-binding</keyword>
<dbReference type="GO" id="GO:0005525">
    <property type="term" value="F:GTP binding"/>
    <property type="evidence" value="ECO:0007669"/>
    <property type="project" value="UniProtKB-KW"/>
</dbReference>
<keyword evidence="8" id="KW-0342">GTP-binding</keyword>
<dbReference type="GO" id="GO:0005047">
    <property type="term" value="F:signal recognition particle binding"/>
    <property type="evidence" value="ECO:0007669"/>
    <property type="project" value="EnsemblFungi"/>
</dbReference>
<dbReference type="KEGG" id="tpf:TPHA_0B02490"/>
<keyword evidence="13" id="KW-1185">Reference proteome</keyword>
<dbReference type="AlphaFoldDB" id="G8BPJ1"/>
<evidence type="ECO:0000256" key="4">
    <source>
        <dbReference type="ARBA" id="ARBA00022692"/>
    </source>
</evidence>
<dbReference type="Proteomes" id="UP000005666">
    <property type="component" value="Chromosome 2"/>
</dbReference>
<dbReference type="STRING" id="1071381.G8BPJ1"/>
<dbReference type="GO" id="GO:0042802">
    <property type="term" value="F:identical protein binding"/>
    <property type="evidence" value="ECO:0007669"/>
    <property type="project" value="EnsemblFungi"/>
</dbReference>
<dbReference type="GO" id="GO:0005785">
    <property type="term" value="C:signal recognition particle receptor complex"/>
    <property type="evidence" value="ECO:0007669"/>
    <property type="project" value="EnsemblFungi"/>
</dbReference>
<evidence type="ECO:0000256" key="9">
    <source>
        <dbReference type="ARBA" id="ARBA00023136"/>
    </source>
</evidence>
<organism evidence="12 13">
    <name type="scientific">Tetrapisispora phaffii (strain ATCC 24235 / CBS 4417 / NBRC 1672 / NRRL Y-8282 / UCD 70-5)</name>
    <name type="common">Yeast</name>
    <name type="synonym">Fabospora phaffii</name>
    <dbReference type="NCBI Taxonomy" id="1071381"/>
    <lineage>
        <taxon>Eukaryota</taxon>
        <taxon>Fungi</taxon>
        <taxon>Dikarya</taxon>
        <taxon>Ascomycota</taxon>
        <taxon>Saccharomycotina</taxon>
        <taxon>Saccharomycetes</taxon>
        <taxon>Saccharomycetales</taxon>
        <taxon>Saccharomycetaceae</taxon>
        <taxon>Tetrapisispora</taxon>
    </lineage>
</organism>
<feature type="transmembrane region" description="Helical" evidence="11">
    <location>
        <begin position="6"/>
        <end position="24"/>
    </location>
</feature>
<dbReference type="SUPFAM" id="SSF52540">
    <property type="entry name" value="P-loop containing nucleoside triphosphate hydrolases"/>
    <property type="match status" value="1"/>
</dbReference>
<dbReference type="Pfam" id="PF09439">
    <property type="entry name" value="SRPRB"/>
    <property type="match status" value="1"/>
</dbReference>
<dbReference type="Gene3D" id="3.40.50.300">
    <property type="entry name" value="P-loop containing nucleotide triphosphate hydrolases"/>
    <property type="match status" value="1"/>
</dbReference>
<evidence type="ECO:0000256" key="10">
    <source>
        <dbReference type="ARBA" id="ARBA00023170"/>
    </source>
</evidence>
<evidence type="ECO:0000256" key="6">
    <source>
        <dbReference type="ARBA" id="ARBA00022824"/>
    </source>
</evidence>
<dbReference type="GO" id="GO:0045047">
    <property type="term" value="P:protein targeting to ER"/>
    <property type="evidence" value="ECO:0007669"/>
    <property type="project" value="EnsemblFungi"/>
</dbReference>
<dbReference type="EMBL" id="HE612857">
    <property type="protein sequence ID" value="CCE61922.1"/>
    <property type="molecule type" value="Genomic_DNA"/>
</dbReference>
<keyword evidence="9 11" id="KW-0472">Membrane</keyword>
<gene>
    <name evidence="12" type="primary">TPHA0B02490</name>
    <name evidence="12" type="ordered locus">TPHA_0B02490</name>
</gene>
<evidence type="ECO:0000256" key="3">
    <source>
        <dbReference type="ARBA" id="ARBA00020256"/>
    </source>
</evidence>
<evidence type="ECO:0000313" key="12">
    <source>
        <dbReference type="EMBL" id="CCE61922.1"/>
    </source>
</evidence>
<proteinExistence type="inferred from homology"/>
<evidence type="ECO:0000256" key="8">
    <source>
        <dbReference type="ARBA" id="ARBA00023134"/>
    </source>
</evidence>
<evidence type="ECO:0000313" key="13">
    <source>
        <dbReference type="Proteomes" id="UP000005666"/>
    </source>
</evidence>
<dbReference type="OrthoDB" id="41266at2759"/>
<dbReference type="eggNOG" id="KOG0090">
    <property type="taxonomic scope" value="Eukaryota"/>
</dbReference>
<dbReference type="InterPro" id="IPR027417">
    <property type="entry name" value="P-loop_NTPase"/>
</dbReference>
<comment type="subcellular location">
    <subcellularLocation>
        <location evidence="1">Endoplasmic reticulum membrane</location>
        <topology evidence="1">Single-pass membrane protein</topology>
    </subcellularLocation>
</comment>
<sequence length="263" mass="29273">MENIKSIYITIVLLILSSAAFFIFNKNGKIAVSVNGHSGDKQYKNKKPTLIIAGSSNSGKSTLFGLLTTDSIKTTVVSQVPNVCHHFVSEPENKAVKLIDFPGNIKLTYKLIEALKSSNNIKGIIFVTDSTVDPRHITQTAELLYNILNIVEDRDHNGVNILIACNKSESFIARPPQKILNALENEIANIIKRKKKSLNSVSDTQANDADLYDEDLLNDENPLDSINDFKFSLLESEITLAEGSVTKRKISKWQEWINDVVNQ</sequence>
<dbReference type="CDD" id="cd04105">
    <property type="entry name" value="SR_beta"/>
    <property type="match status" value="1"/>
</dbReference>
<evidence type="ECO:0000256" key="7">
    <source>
        <dbReference type="ARBA" id="ARBA00022989"/>
    </source>
</evidence>
<protein>
    <recommendedName>
        <fullName evidence="3">Signal recognition particle receptor subunit beta</fullName>
    </recommendedName>
</protein>
<evidence type="ECO:0000256" key="1">
    <source>
        <dbReference type="ARBA" id="ARBA00004389"/>
    </source>
</evidence>
<dbReference type="OMA" id="CWIDERA"/>
<keyword evidence="7 11" id="KW-1133">Transmembrane helix</keyword>
<keyword evidence="10" id="KW-0675">Receptor</keyword>
<keyword evidence="6" id="KW-0256">Endoplasmic reticulum</keyword>